<evidence type="ECO:0000256" key="2">
    <source>
        <dbReference type="ARBA" id="ARBA00013069"/>
    </source>
</evidence>
<evidence type="ECO:0000256" key="6">
    <source>
        <dbReference type="ARBA" id="ARBA00022840"/>
    </source>
</evidence>
<dbReference type="PROSITE" id="PS01075">
    <property type="entry name" value="ACETATE_KINASE_1"/>
    <property type="match status" value="1"/>
</dbReference>
<keyword evidence="3" id="KW-0808">Transferase</keyword>
<evidence type="ECO:0000313" key="8">
    <source>
        <dbReference type="EMBL" id="MFB9631195.1"/>
    </source>
</evidence>
<dbReference type="RefSeq" id="WP_344999659.1">
    <property type="nucleotide sequence ID" value="NZ_BAAAXV010000009.1"/>
</dbReference>
<gene>
    <name evidence="8" type="ORF">ACFFSA_49750</name>
</gene>
<keyword evidence="5" id="KW-0418">Kinase</keyword>
<dbReference type="InterPro" id="IPR023865">
    <property type="entry name" value="Aliphatic_acid_kinase_CS"/>
</dbReference>
<organism evidence="8 9">
    <name type="scientific">Nonomuraea helvata</name>
    <dbReference type="NCBI Taxonomy" id="37484"/>
    <lineage>
        <taxon>Bacteria</taxon>
        <taxon>Bacillati</taxon>
        <taxon>Actinomycetota</taxon>
        <taxon>Actinomycetes</taxon>
        <taxon>Streptosporangiales</taxon>
        <taxon>Streptosporangiaceae</taxon>
        <taxon>Nonomuraea</taxon>
    </lineage>
</organism>
<dbReference type="EC" id="2.7.2.7" evidence="2"/>
<feature type="region of interest" description="Disordered" evidence="7">
    <location>
        <begin position="43"/>
        <end position="64"/>
    </location>
</feature>
<sequence>MAGPILVLNTGSSSIKYELVDVETRERTAGGLVERIGEETGRLIHRTGDGPPYVRSGPGGRAHC</sequence>
<name>A0ABV5SHN8_9ACTN</name>
<evidence type="ECO:0000313" key="9">
    <source>
        <dbReference type="Proteomes" id="UP001589532"/>
    </source>
</evidence>
<dbReference type="InterPro" id="IPR043129">
    <property type="entry name" value="ATPase_NBD"/>
</dbReference>
<accession>A0ABV5SHN8</accession>
<reference evidence="8 9" key="1">
    <citation type="submission" date="2024-09" db="EMBL/GenBank/DDBJ databases">
        <authorList>
            <person name="Sun Q."/>
            <person name="Mori K."/>
        </authorList>
    </citation>
    <scope>NUCLEOTIDE SEQUENCE [LARGE SCALE GENOMIC DNA]</scope>
    <source>
        <strain evidence="8 9">JCM 3143</strain>
    </source>
</reference>
<evidence type="ECO:0000256" key="5">
    <source>
        <dbReference type="ARBA" id="ARBA00022777"/>
    </source>
</evidence>
<evidence type="ECO:0000256" key="7">
    <source>
        <dbReference type="SAM" id="MobiDB-lite"/>
    </source>
</evidence>
<keyword evidence="9" id="KW-1185">Reference proteome</keyword>
<dbReference type="Gene3D" id="3.30.420.40">
    <property type="match status" value="1"/>
</dbReference>
<dbReference type="InterPro" id="IPR000890">
    <property type="entry name" value="Aliphatic_acid_kin_short-chain"/>
</dbReference>
<keyword evidence="6" id="KW-0067">ATP-binding</keyword>
<comment type="similarity">
    <text evidence="1">Belongs to the acetokinase family.</text>
</comment>
<keyword evidence="4" id="KW-0547">Nucleotide-binding</keyword>
<evidence type="ECO:0000256" key="3">
    <source>
        <dbReference type="ARBA" id="ARBA00022679"/>
    </source>
</evidence>
<proteinExistence type="inferred from homology"/>
<dbReference type="Pfam" id="PF00871">
    <property type="entry name" value="Acetate_kinase"/>
    <property type="match status" value="1"/>
</dbReference>
<dbReference type="Proteomes" id="UP001589532">
    <property type="component" value="Unassembled WGS sequence"/>
</dbReference>
<protein>
    <recommendedName>
        <fullName evidence="2">butyrate kinase</fullName>
        <ecNumber evidence="2">2.7.2.7</ecNumber>
    </recommendedName>
</protein>
<dbReference type="SUPFAM" id="SSF53067">
    <property type="entry name" value="Actin-like ATPase domain"/>
    <property type="match status" value="1"/>
</dbReference>
<evidence type="ECO:0000256" key="1">
    <source>
        <dbReference type="ARBA" id="ARBA00008748"/>
    </source>
</evidence>
<dbReference type="EMBL" id="JBHMBW010000104">
    <property type="protein sequence ID" value="MFB9631195.1"/>
    <property type="molecule type" value="Genomic_DNA"/>
</dbReference>
<evidence type="ECO:0000256" key="4">
    <source>
        <dbReference type="ARBA" id="ARBA00022741"/>
    </source>
</evidence>
<comment type="caution">
    <text evidence="8">The sequence shown here is derived from an EMBL/GenBank/DDBJ whole genome shotgun (WGS) entry which is preliminary data.</text>
</comment>